<proteinExistence type="predicted"/>
<dbReference type="InterPro" id="IPR051678">
    <property type="entry name" value="AGP_Transferase"/>
</dbReference>
<name>A0ABS2AKF9_9ACTN</name>
<dbReference type="Pfam" id="PF01636">
    <property type="entry name" value="APH"/>
    <property type="match status" value="1"/>
</dbReference>
<organism evidence="3 4">
    <name type="scientific">Paractinoplanes ovalisporus</name>
    <dbReference type="NCBI Taxonomy" id="2810368"/>
    <lineage>
        <taxon>Bacteria</taxon>
        <taxon>Bacillati</taxon>
        <taxon>Actinomycetota</taxon>
        <taxon>Actinomycetes</taxon>
        <taxon>Micromonosporales</taxon>
        <taxon>Micromonosporaceae</taxon>
        <taxon>Paractinoplanes</taxon>
    </lineage>
</organism>
<dbReference type="Gene3D" id="3.30.200.20">
    <property type="entry name" value="Phosphorylase Kinase, domain 1"/>
    <property type="match status" value="1"/>
</dbReference>
<comment type="caution">
    <text evidence="3">The sequence shown here is derived from an EMBL/GenBank/DDBJ whole genome shotgun (WGS) entry which is preliminary data.</text>
</comment>
<dbReference type="Gene3D" id="3.90.1200.10">
    <property type="match status" value="1"/>
</dbReference>
<dbReference type="Proteomes" id="UP000632138">
    <property type="component" value="Unassembled WGS sequence"/>
</dbReference>
<dbReference type="EMBL" id="JAENHP010000014">
    <property type="protein sequence ID" value="MBM2620306.1"/>
    <property type="molecule type" value="Genomic_DNA"/>
</dbReference>
<dbReference type="InterPro" id="IPR002575">
    <property type="entry name" value="Aminoglycoside_PTrfase"/>
</dbReference>
<evidence type="ECO:0000256" key="1">
    <source>
        <dbReference type="SAM" id="MobiDB-lite"/>
    </source>
</evidence>
<accession>A0ABS2AKF9</accession>
<reference evidence="3 4" key="1">
    <citation type="submission" date="2021-01" db="EMBL/GenBank/DDBJ databases">
        <title>Actinoplanes sp. nov. LDG1-06 isolated from lichen.</title>
        <authorList>
            <person name="Saeng-In P."/>
            <person name="Phongsopitanun W."/>
            <person name="Kanchanasin P."/>
            <person name="Yuki M."/>
            <person name="Kudo T."/>
            <person name="Ohkuma M."/>
            <person name="Tanasupawat S."/>
        </authorList>
    </citation>
    <scope>NUCLEOTIDE SEQUENCE [LARGE SCALE GENOMIC DNA]</scope>
    <source>
        <strain evidence="3 4">LDG1-06</strain>
    </source>
</reference>
<dbReference type="PANTHER" id="PTHR21310">
    <property type="entry name" value="AMINOGLYCOSIDE PHOSPHOTRANSFERASE-RELATED-RELATED"/>
    <property type="match status" value="1"/>
</dbReference>
<evidence type="ECO:0000313" key="4">
    <source>
        <dbReference type="Proteomes" id="UP000632138"/>
    </source>
</evidence>
<dbReference type="RefSeq" id="WP_203380296.1">
    <property type="nucleotide sequence ID" value="NZ_JAENHP010000014.1"/>
</dbReference>
<feature type="domain" description="Aminoglycoside phosphotransferase" evidence="2">
    <location>
        <begin position="30"/>
        <end position="257"/>
    </location>
</feature>
<protein>
    <submittedName>
        <fullName evidence="3">Aminoglycoside phosphotransferase family protein</fullName>
    </submittedName>
</protein>
<gene>
    <name evidence="3" type="ORF">JIG36_32815</name>
</gene>
<dbReference type="PANTHER" id="PTHR21310:SF15">
    <property type="entry name" value="AMINOGLYCOSIDE PHOSPHOTRANSFERASE DOMAIN-CONTAINING PROTEIN"/>
    <property type="match status" value="1"/>
</dbReference>
<sequence length="340" mass="37961">MESVTKNRQTAATLHAMVVRAYGSGELLSYEELGDGWFNVAYLIRLRDGRRVVLKIAPPAHVEVMSHERGAMATELAALHLIRSRSSVPVPVVDFADSSHDLCDADYFFMRYIDADNLGLLQLSSSERDHYNAALGAVNRSLNEIRGAWFGSLTGPGTSSWRTCFTDRLDETLHDGSIRGVDLGFGYDVIRVFADTHVDALDEVVTPRLISTDLWDGNTMVRDGRIAGIIDLERAMFGDPLMEVGFAGIDLPDAFGDPTAFIRGYRHPALTPRSRRRRRLYTLLLLLTMIIETEYRAYTTSAQYDFARAQLQQLLMQTASTSRPQPSPRSGGGLWLDRDL</sequence>
<keyword evidence="4" id="KW-1185">Reference proteome</keyword>
<evidence type="ECO:0000313" key="3">
    <source>
        <dbReference type="EMBL" id="MBM2620306.1"/>
    </source>
</evidence>
<feature type="region of interest" description="Disordered" evidence="1">
    <location>
        <begin position="318"/>
        <end position="340"/>
    </location>
</feature>
<dbReference type="InterPro" id="IPR011009">
    <property type="entry name" value="Kinase-like_dom_sf"/>
</dbReference>
<dbReference type="SUPFAM" id="SSF56112">
    <property type="entry name" value="Protein kinase-like (PK-like)"/>
    <property type="match status" value="1"/>
</dbReference>
<evidence type="ECO:0000259" key="2">
    <source>
        <dbReference type="Pfam" id="PF01636"/>
    </source>
</evidence>